<accession>A0A3G4R8T1</accession>
<reference evidence="4" key="1">
    <citation type="submission" date="2018-02" db="EMBL/GenBank/DDBJ databases">
        <title>Identification of a novel virus in wasp, Microplitis similis bracovirus: a possible new species of Polydnaviridae.</title>
        <authorList>
            <person name="He L."/>
            <person name="Yu H."/>
            <person name="Ouyang Y."/>
            <person name="Peng J."/>
            <person name="Huang G."/>
        </authorList>
    </citation>
    <scope>NUCLEOTIDE SEQUENCE</scope>
</reference>
<dbReference type="PROSITE" id="PS50056">
    <property type="entry name" value="TYR_PHOSPHATASE_2"/>
    <property type="match status" value="1"/>
</dbReference>
<proteinExistence type="inferred from homology"/>
<feature type="domain" description="Tyrosine specific protein phosphatases" evidence="3">
    <location>
        <begin position="198"/>
        <end position="277"/>
    </location>
</feature>
<dbReference type="InterPro" id="IPR050348">
    <property type="entry name" value="Protein-Tyr_Phosphatase"/>
</dbReference>
<dbReference type="SMART" id="SM00194">
    <property type="entry name" value="PTPc"/>
    <property type="match status" value="1"/>
</dbReference>
<sequence>MPIEDKRKRKMDFINFIRKPDSLSCIIQEYRAMVPAQEDGTTNSSNQAVNRAQDENNVLPIVRLLYSRVNLLSKEKVMNSRFVDGYKQKRKFIVTTNSCENSINKYLQMLWDKNVQIVVMTSPYAEKDNFNRFWGLNEHTVITCNNFQIETLEIITKPHFVLTLLVLIDQKGQRRKLSHFQYTAWPADGFSHDPKVFLDFFFNINSLYADLRKHKTIGNVGPITVDCIDNNSSSEVFCVLDICLTELKKTGMLSIANAVKKVRQQKYGCMNRLNDYVFCYHLIHAYLSMTFDTVNVC</sequence>
<dbReference type="PROSITE" id="PS50055">
    <property type="entry name" value="TYR_PHOSPHATASE_PTP"/>
    <property type="match status" value="1"/>
</dbReference>
<dbReference type="SUPFAM" id="SSF52799">
    <property type="entry name" value="(Phosphotyrosine protein) phosphatases II"/>
    <property type="match status" value="1"/>
</dbReference>
<dbReference type="GO" id="GO:0004725">
    <property type="term" value="F:protein tyrosine phosphatase activity"/>
    <property type="evidence" value="ECO:0007669"/>
    <property type="project" value="InterPro"/>
</dbReference>
<organism evidence="4">
    <name type="scientific">Microplitis similis bracovirus</name>
    <dbReference type="NCBI Taxonomy" id="2487141"/>
    <lineage>
        <taxon>Viruses</taxon>
        <taxon>Viruses incertae sedis</taxon>
        <taxon>Polydnaviriformidae</taxon>
        <taxon>Bracoviriform</taxon>
    </lineage>
</organism>
<comment type="similarity">
    <text evidence="1">Belongs to the protein-tyrosine phosphatase family.</text>
</comment>
<dbReference type="InterPro" id="IPR003595">
    <property type="entry name" value="Tyr_Pase_cat"/>
</dbReference>
<dbReference type="PRINTS" id="PR00700">
    <property type="entry name" value="PRTYPHPHTASE"/>
</dbReference>
<dbReference type="Pfam" id="PF00102">
    <property type="entry name" value="Y_phosphatase"/>
    <property type="match status" value="1"/>
</dbReference>
<dbReference type="InterPro" id="IPR029021">
    <property type="entry name" value="Prot-tyrosine_phosphatase-like"/>
</dbReference>
<dbReference type="Gene3D" id="3.90.190.10">
    <property type="entry name" value="Protein tyrosine phosphatase superfamily"/>
    <property type="match status" value="1"/>
</dbReference>
<protein>
    <submittedName>
        <fullName evidence="4">Protein tyrosine phosphatase 3</fullName>
    </submittedName>
</protein>
<evidence type="ECO:0000259" key="2">
    <source>
        <dbReference type="PROSITE" id="PS50055"/>
    </source>
</evidence>
<evidence type="ECO:0000259" key="3">
    <source>
        <dbReference type="PROSITE" id="PS50056"/>
    </source>
</evidence>
<dbReference type="InterPro" id="IPR000242">
    <property type="entry name" value="PTP_cat"/>
</dbReference>
<dbReference type="InterPro" id="IPR000387">
    <property type="entry name" value="Tyr_Pase_dom"/>
</dbReference>
<feature type="domain" description="Tyrosine-protein phosphatase" evidence="2">
    <location>
        <begin position="46"/>
        <end position="286"/>
    </location>
</feature>
<dbReference type="PANTHER" id="PTHR19134">
    <property type="entry name" value="RECEPTOR-TYPE TYROSINE-PROTEIN PHOSPHATASE"/>
    <property type="match status" value="1"/>
</dbReference>
<dbReference type="EMBL" id="MG953197">
    <property type="protein sequence ID" value="AYU58928.1"/>
    <property type="molecule type" value="Genomic_DNA"/>
</dbReference>
<dbReference type="PANTHER" id="PTHR19134:SF534">
    <property type="entry name" value="LD27988P"/>
    <property type="match status" value="1"/>
</dbReference>
<name>A0A3G4R8T1_9VIRU</name>
<evidence type="ECO:0000313" key="4">
    <source>
        <dbReference type="EMBL" id="AYU58928.1"/>
    </source>
</evidence>
<dbReference type="SMART" id="SM00404">
    <property type="entry name" value="PTPc_motif"/>
    <property type="match status" value="1"/>
</dbReference>
<evidence type="ECO:0000256" key="1">
    <source>
        <dbReference type="ARBA" id="ARBA00009580"/>
    </source>
</evidence>